<dbReference type="AlphaFoldDB" id="A0A835A4J3"/>
<comment type="caution">
    <text evidence="1">The sequence shown here is derived from an EMBL/GenBank/DDBJ whole genome shotgun (WGS) entry which is preliminary data.</text>
</comment>
<sequence>MIGIHWDSTLSVAEIILKARQLFGLQTPGEIVLIASWCIWTHRNSIIFYGASISLDRWKHSCKYEICLVLHHAKPL</sequence>
<evidence type="ECO:0000313" key="2">
    <source>
        <dbReference type="Proteomes" id="UP000636709"/>
    </source>
</evidence>
<organism evidence="1 2">
    <name type="scientific">Digitaria exilis</name>
    <dbReference type="NCBI Taxonomy" id="1010633"/>
    <lineage>
        <taxon>Eukaryota</taxon>
        <taxon>Viridiplantae</taxon>
        <taxon>Streptophyta</taxon>
        <taxon>Embryophyta</taxon>
        <taxon>Tracheophyta</taxon>
        <taxon>Spermatophyta</taxon>
        <taxon>Magnoliopsida</taxon>
        <taxon>Liliopsida</taxon>
        <taxon>Poales</taxon>
        <taxon>Poaceae</taxon>
        <taxon>PACMAD clade</taxon>
        <taxon>Panicoideae</taxon>
        <taxon>Panicodae</taxon>
        <taxon>Paniceae</taxon>
        <taxon>Anthephorinae</taxon>
        <taxon>Digitaria</taxon>
    </lineage>
</organism>
<protein>
    <submittedName>
        <fullName evidence="1">Uncharacterized protein</fullName>
    </submittedName>
</protein>
<proteinExistence type="predicted"/>
<dbReference type="OrthoDB" id="675438at2759"/>
<gene>
    <name evidence="1" type="ORF">HU200_065022</name>
</gene>
<keyword evidence="2" id="KW-1185">Reference proteome</keyword>
<accession>A0A835A4J3</accession>
<reference evidence="1" key="1">
    <citation type="submission" date="2020-07" db="EMBL/GenBank/DDBJ databases">
        <title>Genome sequence and genetic diversity analysis of an under-domesticated orphan crop, white fonio (Digitaria exilis).</title>
        <authorList>
            <person name="Bennetzen J.L."/>
            <person name="Chen S."/>
            <person name="Ma X."/>
            <person name="Wang X."/>
            <person name="Yssel A.E.J."/>
            <person name="Chaluvadi S.R."/>
            <person name="Johnson M."/>
            <person name="Gangashetty P."/>
            <person name="Hamidou F."/>
            <person name="Sanogo M.D."/>
            <person name="Zwaenepoel A."/>
            <person name="Wallace J."/>
            <person name="Van De Peer Y."/>
            <person name="Van Deynze A."/>
        </authorList>
    </citation>
    <scope>NUCLEOTIDE SEQUENCE</scope>
    <source>
        <tissue evidence="1">Leaves</tissue>
    </source>
</reference>
<evidence type="ECO:0000313" key="1">
    <source>
        <dbReference type="EMBL" id="KAF8648119.1"/>
    </source>
</evidence>
<dbReference type="Proteomes" id="UP000636709">
    <property type="component" value="Unassembled WGS sequence"/>
</dbReference>
<name>A0A835A4J3_9POAL</name>
<dbReference type="EMBL" id="JACEFO010002819">
    <property type="protein sequence ID" value="KAF8648119.1"/>
    <property type="molecule type" value="Genomic_DNA"/>
</dbReference>